<dbReference type="PANTHER" id="PTHR33353">
    <property type="entry name" value="PUTATIVE (AFU_ORTHOLOGUE AFUA_1G12560)-RELATED"/>
    <property type="match status" value="1"/>
</dbReference>
<dbReference type="EMBL" id="LJBN01000008">
    <property type="protein sequence ID" value="OOQ91313.1"/>
    <property type="molecule type" value="Genomic_DNA"/>
</dbReference>
<evidence type="ECO:0000256" key="1">
    <source>
        <dbReference type="ARBA" id="ARBA00001973"/>
    </source>
</evidence>
<feature type="region of interest" description="Disordered" evidence="5">
    <location>
        <begin position="302"/>
        <end position="363"/>
    </location>
</feature>
<keyword evidence="3" id="KW-0964">Secreted</keyword>
<feature type="chain" id="PRO_5012074658" evidence="6">
    <location>
        <begin position="26"/>
        <end position="492"/>
    </location>
</feature>
<dbReference type="CDD" id="cd21175">
    <property type="entry name" value="LPMO_AA9"/>
    <property type="match status" value="1"/>
</dbReference>
<dbReference type="Proteomes" id="UP000190744">
    <property type="component" value="Unassembled WGS sequence"/>
</dbReference>
<sequence>MSFSKIAGVVLGSAALVAGHGYVSGAVVDGTYYGGYLVTQYPYESSPPDTIGWSDTATDLGYVDGSSYASSDIICHKSAEPGAISASVAAGGSVELQWTEWPSSHHGPVITYLANCNGDCSSVDKTTLKFFKIDESGLIDDTTLPGTWASDNLISNNNSRTVTIPSSIEAGNYVLRHEIIALHSAENSNGAQNYPQCLNLKVTGGGSDSPTGTLGTALYTNTDPGILVNIYQSLSSYTIPGPALYTGAASSSDSTTTAASVAATTTAAAATTTAAAATTTAEAATTAASSSTVASVGVISSASPVSVTPSPSATPIGSPSSIPSFSNSTRLPRPSHGRRPGHGAAPSGRPQFSAPSGTENQASTVTDYATATEYATATVSAQFTDSPNVQTPSADDTVTVTASAGGQVAASSTASASSSDSSSTSSSSSSGSTSSGSSSGSSSSSSGSSSYNSSDWSSYLSSLSAEQFLNLLRQTLKWLVSDKKVHARDLTV</sequence>
<evidence type="ECO:0000256" key="3">
    <source>
        <dbReference type="ARBA" id="ARBA00022525"/>
    </source>
</evidence>
<name>A0A1S9S0L8_PENBI</name>
<dbReference type="InterPro" id="IPR049892">
    <property type="entry name" value="AA9"/>
</dbReference>
<evidence type="ECO:0000256" key="6">
    <source>
        <dbReference type="SAM" id="SignalP"/>
    </source>
</evidence>
<dbReference type="Gene3D" id="2.70.50.70">
    <property type="match status" value="1"/>
</dbReference>
<dbReference type="Pfam" id="PF03443">
    <property type="entry name" value="AA9"/>
    <property type="match status" value="1"/>
</dbReference>
<organism evidence="8 9">
    <name type="scientific">Penicillium brasilianum</name>
    <dbReference type="NCBI Taxonomy" id="104259"/>
    <lineage>
        <taxon>Eukaryota</taxon>
        <taxon>Fungi</taxon>
        <taxon>Dikarya</taxon>
        <taxon>Ascomycota</taxon>
        <taxon>Pezizomycotina</taxon>
        <taxon>Eurotiomycetes</taxon>
        <taxon>Eurotiomycetidae</taxon>
        <taxon>Eurotiales</taxon>
        <taxon>Aspergillaceae</taxon>
        <taxon>Penicillium</taxon>
    </lineage>
</organism>
<comment type="caution">
    <text evidence="8">The sequence shown here is derived from an EMBL/GenBank/DDBJ whole genome shotgun (WGS) entry which is preliminary data.</text>
</comment>
<comment type="cofactor">
    <cofactor evidence="1">
        <name>Cu(2+)</name>
        <dbReference type="ChEBI" id="CHEBI:29036"/>
    </cofactor>
</comment>
<keyword evidence="6" id="KW-0732">Signal</keyword>
<keyword evidence="4" id="KW-1015">Disulfide bond</keyword>
<feature type="region of interest" description="Disordered" evidence="5">
    <location>
        <begin position="411"/>
        <end position="457"/>
    </location>
</feature>
<gene>
    <name evidence="8" type="ORF">PEBR_00340</name>
</gene>
<feature type="compositionally biased region" description="Low complexity" evidence="5">
    <location>
        <begin position="302"/>
        <end position="329"/>
    </location>
</feature>
<dbReference type="GO" id="GO:0005576">
    <property type="term" value="C:extracellular region"/>
    <property type="evidence" value="ECO:0007669"/>
    <property type="project" value="UniProtKB-SubCell"/>
</dbReference>
<feature type="domain" description="Auxiliary Activity family 9 catalytic" evidence="7">
    <location>
        <begin position="20"/>
        <end position="236"/>
    </location>
</feature>
<evidence type="ECO:0000256" key="4">
    <source>
        <dbReference type="ARBA" id="ARBA00023157"/>
    </source>
</evidence>
<dbReference type="PANTHER" id="PTHR33353:SF34">
    <property type="entry name" value="ENDO-BETA-1,4-GLUCANASE D"/>
    <property type="match status" value="1"/>
</dbReference>
<feature type="signal peptide" evidence="6">
    <location>
        <begin position="1"/>
        <end position="25"/>
    </location>
</feature>
<proteinExistence type="predicted"/>
<evidence type="ECO:0000256" key="5">
    <source>
        <dbReference type="SAM" id="MobiDB-lite"/>
    </source>
</evidence>
<dbReference type="InterPro" id="IPR005103">
    <property type="entry name" value="AA9_LPMO"/>
</dbReference>
<feature type="compositionally biased region" description="Polar residues" evidence="5">
    <location>
        <begin position="353"/>
        <end position="363"/>
    </location>
</feature>
<comment type="subcellular location">
    <subcellularLocation>
        <location evidence="2">Secreted</location>
    </subcellularLocation>
</comment>
<accession>A0A1S9S0L8</accession>
<evidence type="ECO:0000256" key="2">
    <source>
        <dbReference type="ARBA" id="ARBA00004613"/>
    </source>
</evidence>
<protein>
    <submittedName>
        <fullName evidence="8">Putative endoglucanase</fullName>
    </submittedName>
</protein>
<reference evidence="9" key="1">
    <citation type="submission" date="2015-09" db="EMBL/GenBank/DDBJ databases">
        <authorList>
            <person name="Fill T.P."/>
            <person name="Baretta J.F."/>
            <person name="de Almeida L.G."/>
            <person name="Rocha M."/>
            <person name="de Souza D.H."/>
            <person name="Malavazi I."/>
            <person name="Cerdeira L.T."/>
            <person name="Hong H."/>
            <person name="Samborskyy M."/>
            <person name="de Vasconcelos A.T."/>
            <person name="Leadlay P."/>
            <person name="Rodrigues-Filho E."/>
        </authorList>
    </citation>
    <scope>NUCLEOTIDE SEQUENCE [LARGE SCALE GENOMIC DNA]</scope>
    <source>
        <strain evidence="9">LaBioMMi 136</strain>
    </source>
</reference>
<evidence type="ECO:0000313" key="8">
    <source>
        <dbReference type="EMBL" id="OOQ91313.1"/>
    </source>
</evidence>
<dbReference type="AlphaFoldDB" id="A0A1S9S0L8"/>
<evidence type="ECO:0000313" key="9">
    <source>
        <dbReference type="Proteomes" id="UP000190744"/>
    </source>
</evidence>
<evidence type="ECO:0000259" key="7">
    <source>
        <dbReference type="Pfam" id="PF03443"/>
    </source>
</evidence>